<name>A0A8J6NW78_9BACT</name>
<dbReference type="InterPro" id="IPR001789">
    <property type="entry name" value="Sig_transdc_resp-reg_receiver"/>
</dbReference>
<evidence type="ECO:0000313" key="9">
    <source>
        <dbReference type="Proteomes" id="UP000603434"/>
    </source>
</evidence>
<evidence type="ECO:0000256" key="6">
    <source>
        <dbReference type="PROSITE-ProRule" id="PRU00169"/>
    </source>
</evidence>
<organism evidence="8 9">
    <name type="scientific">Candidatus Desulfatibia profunda</name>
    <dbReference type="NCBI Taxonomy" id="2841695"/>
    <lineage>
        <taxon>Bacteria</taxon>
        <taxon>Pseudomonadati</taxon>
        <taxon>Thermodesulfobacteriota</taxon>
        <taxon>Desulfobacteria</taxon>
        <taxon>Desulfobacterales</taxon>
        <taxon>Desulfobacterales incertae sedis</taxon>
        <taxon>Candidatus Desulfatibia</taxon>
    </lineage>
</organism>
<evidence type="ECO:0000259" key="7">
    <source>
        <dbReference type="PROSITE" id="PS50110"/>
    </source>
</evidence>
<evidence type="ECO:0000256" key="3">
    <source>
        <dbReference type="ARBA" id="ARBA00023015"/>
    </source>
</evidence>
<sequence>MTQNNIFFTIPQAAKFCSISRVTLWRWVKSGKLKAFLTPGGQYKIRKDDLVSFIRGEMGHLPGNEFSQETKILIVDDDPQVQKLFKKMLSRNGYSIEVASDGFEAGVKTVQFKPDLIILDLIMPGMDGFEVCRQIKQNANTSHIKIIACTGYDTKENKDRIMQAGADGYLVKPVEKSALFQKIKGLLSDTV</sequence>
<dbReference type="InterPro" id="IPR009061">
    <property type="entry name" value="DNA-bd_dom_put_sf"/>
</dbReference>
<dbReference type="Gene3D" id="3.40.50.2300">
    <property type="match status" value="1"/>
</dbReference>
<evidence type="ECO:0000256" key="4">
    <source>
        <dbReference type="ARBA" id="ARBA00023125"/>
    </source>
</evidence>
<proteinExistence type="predicted"/>
<evidence type="ECO:0000256" key="2">
    <source>
        <dbReference type="ARBA" id="ARBA00023012"/>
    </source>
</evidence>
<dbReference type="InterPro" id="IPR041657">
    <property type="entry name" value="HTH_17"/>
</dbReference>
<dbReference type="Pfam" id="PF00072">
    <property type="entry name" value="Response_reg"/>
    <property type="match status" value="1"/>
</dbReference>
<dbReference type="Pfam" id="PF12728">
    <property type="entry name" value="HTH_17"/>
    <property type="match status" value="1"/>
</dbReference>
<keyword evidence="4" id="KW-0238">DNA-binding</keyword>
<feature type="modified residue" description="4-aspartylphosphate" evidence="6">
    <location>
        <position position="120"/>
    </location>
</feature>
<feature type="domain" description="Response regulatory" evidence="7">
    <location>
        <begin position="71"/>
        <end position="187"/>
    </location>
</feature>
<evidence type="ECO:0000256" key="1">
    <source>
        <dbReference type="ARBA" id="ARBA00022553"/>
    </source>
</evidence>
<comment type="caution">
    <text evidence="8">The sequence shown here is derived from an EMBL/GenBank/DDBJ whole genome shotgun (WGS) entry which is preliminary data.</text>
</comment>
<evidence type="ECO:0000313" key="8">
    <source>
        <dbReference type="EMBL" id="MBC8361753.1"/>
    </source>
</evidence>
<gene>
    <name evidence="8" type="ORF">H8E23_10175</name>
</gene>
<dbReference type="InterPro" id="IPR011006">
    <property type="entry name" value="CheY-like_superfamily"/>
</dbReference>
<dbReference type="Proteomes" id="UP000603434">
    <property type="component" value="Unassembled WGS sequence"/>
</dbReference>
<dbReference type="SMART" id="SM00448">
    <property type="entry name" value="REC"/>
    <property type="match status" value="1"/>
</dbReference>
<dbReference type="PANTHER" id="PTHR44591:SF23">
    <property type="entry name" value="CHEY SUBFAMILY"/>
    <property type="match status" value="1"/>
</dbReference>
<dbReference type="InterPro" id="IPR010093">
    <property type="entry name" value="SinI_DNA-bd"/>
</dbReference>
<dbReference type="SUPFAM" id="SSF46955">
    <property type="entry name" value="Putative DNA-binding domain"/>
    <property type="match status" value="1"/>
</dbReference>
<keyword evidence="3" id="KW-0805">Transcription regulation</keyword>
<keyword evidence="2" id="KW-0902">Two-component regulatory system</keyword>
<dbReference type="CDD" id="cd17546">
    <property type="entry name" value="REC_hyHK_CKI1_RcsC-like"/>
    <property type="match status" value="1"/>
</dbReference>
<dbReference type="PANTHER" id="PTHR44591">
    <property type="entry name" value="STRESS RESPONSE REGULATOR PROTEIN 1"/>
    <property type="match status" value="1"/>
</dbReference>
<dbReference type="AlphaFoldDB" id="A0A8J6NW78"/>
<dbReference type="PROSITE" id="PS50110">
    <property type="entry name" value="RESPONSE_REGULATORY"/>
    <property type="match status" value="1"/>
</dbReference>
<accession>A0A8J6NW78</accession>
<dbReference type="NCBIfam" id="TIGR01764">
    <property type="entry name" value="excise"/>
    <property type="match status" value="1"/>
</dbReference>
<dbReference type="SUPFAM" id="SSF52172">
    <property type="entry name" value="CheY-like"/>
    <property type="match status" value="1"/>
</dbReference>
<keyword evidence="5" id="KW-0804">Transcription</keyword>
<protein>
    <submittedName>
        <fullName evidence="8">Response regulator</fullName>
    </submittedName>
</protein>
<dbReference type="EMBL" id="JACNJH010000148">
    <property type="protein sequence ID" value="MBC8361753.1"/>
    <property type="molecule type" value="Genomic_DNA"/>
</dbReference>
<evidence type="ECO:0000256" key="5">
    <source>
        <dbReference type="ARBA" id="ARBA00023163"/>
    </source>
</evidence>
<keyword evidence="1 6" id="KW-0597">Phosphoprotein</keyword>
<reference evidence="8 9" key="1">
    <citation type="submission" date="2020-08" db="EMBL/GenBank/DDBJ databases">
        <title>Bridging the membrane lipid divide: bacteria of the FCB group superphylum have the potential to synthesize archaeal ether lipids.</title>
        <authorList>
            <person name="Villanueva L."/>
            <person name="Von Meijenfeldt F.A.B."/>
            <person name="Westbye A.B."/>
            <person name="Yadav S."/>
            <person name="Hopmans E.C."/>
            <person name="Dutilh B.E."/>
            <person name="Sinninghe Damste J.S."/>
        </authorList>
    </citation>
    <scope>NUCLEOTIDE SEQUENCE [LARGE SCALE GENOMIC DNA]</scope>
    <source>
        <strain evidence="8">NIOZ-UU30</strain>
    </source>
</reference>
<dbReference type="FunFam" id="3.40.50.2300:FF:000001">
    <property type="entry name" value="DNA-binding response regulator PhoB"/>
    <property type="match status" value="1"/>
</dbReference>
<dbReference type="InterPro" id="IPR050595">
    <property type="entry name" value="Bact_response_regulator"/>
</dbReference>
<dbReference type="GO" id="GO:0003677">
    <property type="term" value="F:DNA binding"/>
    <property type="evidence" value="ECO:0007669"/>
    <property type="project" value="UniProtKB-KW"/>
</dbReference>
<dbReference type="GO" id="GO:0000160">
    <property type="term" value="P:phosphorelay signal transduction system"/>
    <property type="evidence" value="ECO:0007669"/>
    <property type="project" value="UniProtKB-KW"/>
</dbReference>